<evidence type="ECO:0000313" key="3">
    <source>
        <dbReference type="Proteomes" id="UP000006038"/>
    </source>
</evidence>
<protein>
    <submittedName>
        <fullName evidence="2">Uncharacterized protein</fullName>
    </submittedName>
</protein>
<dbReference type="Proteomes" id="UP000006038">
    <property type="component" value="Chromosome 3"/>
</dbReference>
<feature type="compositionally biased region" description="Low complexity" evidence="1">
    <location>
        <begin position="1"/>
        <end position="24"/>
    </location>
</feature>
<keyword evidence="3" id="KW-1185">Reference proteome</keyword>
<evidence type="ECO:0000256" key="1">
    <source>
        <dbReference type="SAM" id="MobiDB-lite"/>
    </source>
</evidence>
<dbReference type="EnsemblPlants" id="OB03G35360.1">
    <property type="protein sequence ID" value="OB03G35360.1"/>
    <property type="gene ID" value="OB03G35360"/>
</dbReference>
<proteinExistence type="predicted"/>
<name>J3LR60_ORYBR</name>
<sequence length="76" mass="8344">MASSPSTRSAAPSSSSRPALLRLSGARHRPHLHPRPRLHPWGVLRLLLRRQPGHTRDHSAFGIPAVVVAFNIEDSV</sequence>
<reference evidence="2" key="2">
    <citation type="submission" date="2013-04" db="UniProtKB">
        <authorList>
            <consortium name="EnsemblPlants"/>
        </authorList>
    </citation>
    <scope>IDENTIFICATION</scope>
</reference>
<organism evidence="2">
    <name type="scientific">Oryza brachyantha</name>
    <name type="common">malo sina</name>
    <dbReference type="NCBI Taxonomy" id="4533"/>
    <lineage>
        <taxon>Eukaryota</taxon>
        <taxon>Viridiplantae</taxon>
        <taxon>Streptophyta</taxon>
        <taxon>Embryophyta</taxon>
        <taxon>Tracheophyta</taxon>
        <taxon>Spermatophyta</taxon>
        <taxon>Magnoliopsida</taxon>
        <taxon>Liliopsida</taxon>
        <taxon>Poales</taxon>
        <taxon>Poaceae</taxon>
        <taxon>BOP clade</taxon>
        <taxon>Oryzoideae</taxon>
        <taxon>Oryzeae</taxon>
        <taxon>Oryzinae</taxon>
        <taxon>Oryza</taxon>
    </lineage>
</organism>
<dbReference type="HOGENOM" id="CLU_2658470_0_0_1"/>
<dbReference type="Gramene" id="OB03G35360.1">
    <property type="protein sequence ID" value="OB03G35360.1"/>
    <property type="gene ID" value="OB03G35360"/>
</dbReference>
<reference evidence="2" key="1">
    <citation type="journal article" date="2013" name="Nat. Commun.">
        <title>Whole-genome sequencing of Oryza brachyantha reveals mechanisms underlying Oryza genome evolution.</title>
        <authorList>
            <person name="Chen J."/>
            <person name="Huang Q."/>
            <person name="Gao D."/>
            <person name="Wang J."/>
            <person name="Lang Y."/>
            <person name="Liu T."/>
            <person name="Li B."/>
            <person name="Bai Z."/>
            <person name="Luis Goicoechea J."/>
            <person name="Liang C."/>
            <person name="Chen C."/>
            <person name="Zhang W."/>
            <person name="Sun S."/>
            <person name="Liao Y."/>
            <person name="Zhang X."/>
            <person name="Yang L."/>
            <person name="Song C."/>
            <person name="Wang M."/>
            <person name="Shi J."/>
            <person name="Liu G."/>
            <person name="Liu J."/>
            <person name="Zhou H."/>
            <person name="Zhou W."/>
            <person name="Yu Q."/>
            <person name="An N."/>
            <person name="Chen Y."/>
            <person name="Cai Q."/>
            <person name="Wang B."/>
            <person name="Liu B."/>
            <person name="Min J."/>
            <person name="Huang Y."/>
            <person name="Wu H."/>
            <person name="Li Z."/>
            <person name="Zhang Y."/>
            <person name="Yin Y."/>
            <person name="Song W."/>
            <person name="Jiang J."/>
            <person name="Jackson S.A."/>
            <person name="Wing R.A."/>
            <person name="Wang J."/>
            <person name="Chen M."/>
        </authorList>
    </citation>
    <scope>NUCLEOTIDE SEQUENCE [LARGE SCALE GENOMIC DNA]</scope>
    <source>
        <strain evidence="2">cv. IRGC 101232</strain>
    </source>
</reference>
<accession>J3LR60</accession>
<evidence type="ECO:0000313" key="2">
    <source>
        <dbReference type="EnsemblPlants" id="OB03G35360.1"/>
    </source>
</evidence>
<feature type="region of interest" description="Disordered" evidence="1">
    <location>
        <begin position="1"/>
        <end position="37"/>
    </location>
</feature>
<dbReference type="AlphaFoldDB" id="J3LR60"/>
<feature type="compositionally biased region" description="Basic residues" evidence="1">
    <location>
        <begin position="25"/>
        <end position="37"/>
    </location>
</feature>